<dbReference type="AlphaFoldDB" id="A0A1X0U108"/>
<dbReference type="GO" id="GO:0016740">
    <property type="term" value="F:transferase activity"/>
    <property type="evidence" value="ECO:0007669"/>
    <property type="project" value="UniProtKB-KW"/>
</dbReference>
<gene>
    <name evidence="1" type="ORF">A3835_08630</name>
</gene>
<keyword evidence="1" id="KW-0808">Transferase</keyword>
<comment type="caution">
    <text evidence="1">The sequence shown here is derived from an EMBL/GenBank/DDBJ whole genome shotgun (WGS) entry which is preliminary data.</text>
</comment>
<protein>
    <submittedName>
        <fullName evidence="1">Glutamyl-tRNA amidotransferase</fullName>
    </submittedName>
</protein>
<reference evidence="1 2" key="1">
    <citation type="journal article" date="2017" name="Gene Rep">
        <title>The ribosomal RNA operon (rrn) of Campylobacter concisus supports molecular typing to genomospecies level.</title>
        <authorList>
            <person name="Huq M."/>
            <person name="Van T.T.H."/>
            <person name="Gurtler V."/>
            <person name="Elshagmani E."/>
            <person name="Allemailem K.S."/>
            <person name="Smooker P.M."/>
            <person name="Istivan T.S."/>
        </authorList>
    </citation>
    <scope>NUCLEOTIDE SEQUENCE [LARGE SCALE GENOMIC DNA]</scope>
    <source>
        <strain evidence="1 2">RCH 26</strain>
    </source>
</reference>
<evidence type="ECO:0000313" key="1">
    <source>
        <dbReference type="EMBL" id="ORI06417.1"/>
    </source>
</evidence>
<proteinExistence type="predicted"/>
<sequence length="168" mass="18773">MAKITDKIREKILADFHTGFFSIRQIADRAGVSHVAVHKIVKGLTPKFKEKINAEVAFKTELADENLQQINSVNEVISEATKHLIFFQNAALTNQKRANEMLKNAKTIGDIEAHSRITARNKETILGKEPQTIINNNNTQQNQKPELDLSGLSNDELETLDAILSKAN</sequence>
<name>A0A1X0U108_9BACT</name>
<dbReference type="EMBL" id="LVWL01000023">
    <property type="protein sequence ID" value="ORI06417.1"/>
    <property type="molecule type" value="Genomic_DNA"/>
</dbReference>
<organism evidence="1 2">
    <name type="scientific">Campylobacter concisus</name>
    <dbReference type="NCBI Taxonomy" id="199"/>
    <lineage>
        <taxon>Bacteria</taxon>
        <taxon>Pseudomonadati</taxon>
        <taxon>Campylobacterota</taxon>
        <taxon>Epsilonproteobacteria</taxon>
        <taxon>Campylobacterales</taxon>
        <taxon>Campylobacteraceae</taxon>
        <taxon>Campylobacter</taxon>
    </lineage>
</organism>
<accession>A0A1X0U108</accession>
<evidence type="ECO:0000313" key="2">
    <source>
        <dbReference type="Proteomes" id="UP000192671"/>
    </source>
</evidence>
<dbReference type="Proteomes" id="UP000192671">
    <property type="component" value="Unassembled WGS sequence"/>
</dbReference>